<organism evidence="2 3">
    <name type="scientific">Cloacibacterium rupense</name>
    <dbReference type="NCBI Taxonomy" id="517423"/>
    <lineage>
        <taxon>Bacteria</taxon>
        <taxon>Pseudomonadati</taxon>
        <taxon>Bacteroidota</taxon>
        <taxon>Flavobacteriia</taxon>
        <taxon>Flavobacteriales</taxon>
        <taxon>Weeksellaceae</taxon>
    </lineage>
</organism>
<reference evidence="3" key="1">
    <citation type="journal article" date="2019" name="Int. J. Syst. Evol. Microbiol.">
        <title>The Global Catalogue of Microorganisms (GCM) 10K type strain sequencing project: providing services to taxonomists for standard genome sequencing and annotation.</title>
        <authorList>
            <consortium name="The Broad Institute Genomics Platform"/>
            <consortium name="The Broad Institute Genome Sequencing Center for Infectious Disease"/>
            <person name="Wu L."/>
            <person name="Ma J."/>
        </authorList>
    </citation>
    <scope>NUCLEOTIDE SEQUENCE [LARGE SCALE GENOMIC DNA]</scope>
    <source>
        <strain evidence="3">CGMCC 1.7656</strain>
    </source>
</reference>
<accession>A0ABQ2NIA0</accession>
<dbReference type="EMBL" id="BMLV01000002">
    <property type="protein sequence ID" value="GGP04076.1"/>
    <property type="molecule type" value="Genomic_DNA"/>
</dbReference>
<feature type="chain" id="PRO_5045709622" description="Outer membrane protein beta-barrel domain-containing protein" evidence="1">
    <location>
        <begin position="34"/>
        <end position="170"/>
    </location>
</feature>
<proteinExistence type="predicted"/>
<gene>
    <name evidence="2" type="ORF">GCM10010992_14940</name>
</gene>
<evidence type="ECO:0008006" key="4">
    <source>
        <dbReference type="Google" id="ProtNLM"/>
    </source>
</evidence>
<name>A0ABQ2NIA0_9FLAO</name>
<protein>
    <recommendedName>
        <fullName evidence="4">Outer membrane protein beta-barrel domain-containing protein</fullName>
    </recommendedName>
</protein>
<evidence type="ECO:0000313" key="3">
    <source>
        <dbReference type="Proteomes" id="UP000620064"/>
    </source>
</evidence>
<keyword evidence="3" id="KW-1185">Reference proteome</keyword>
<evidence type="ECO:0000256" key="1">
    <source>
        <dbReference type="SAM" id="SignalP"/>
    </source>
</evidence>
<sequence>MSGFLIFTQKFKMNFKKYILFYFLIVFSSFSKAQITTHPTIFAGYQYQNQSFGELGARFIFLKKDDVIYRLSGSALVGSVHRKLMVLPKIQGDVLLNFSKNDDIKHSYYFLLGAETTNKYIAPKAGVSLFGIVDFTGGYAINYGHQLLNGKELKGLNFNFSINIPLVVLE</sequence>
<feature type="signal peptide" evidence="1">
    <location>
        <begin position="1"/>
        <end position="33"/>
    </location>
</feature>
<comment type="caution">
    <text evidence="2">The sequence shown here is derived from an EMBL/GenBank/DDBJ whole genome shotgun (WGS) entry which is preliminary data.</text>
</comment>
<dbReference type="Proteomes" id="UP000620064">
    <property type="component" value="Unassembled WGS sequence"/>
</dbReference>
<keyword evidence="1" id="KW-0732">Signal</keyword>
<evidence type="ECO:0000313" key="2">
    <source>
        <dbReference type="EMBL" id="GGP04076.1"/>
    </source>
</evidence>